<dbReference type="EMBL" id="CAADFJ010000037">
    <property type="protein sequence ID" value="VFJ99910.1"/>
    <property type="molecule type" value="Genomic_DNA"/>
</dbReference>
<dbReference type="AlphaFoldDB" id="A0A450UHM8"/>
<reference evidence="1" key="1">
    <citation type="submission" date="2019-02" db="EMBL/GenBank/DDBJ databases">
        <authorList>
            <person name="Gruber-Vodicka R. H."/>
            <person name="Seah K. B. B."/>
        </authorList>
    </citation>
    <scope>NUCLEOTIDE SEQUENCE</scope>
    <source>
        <strain evidence="3">BECK_SA2B12</strain>
        <strain evidence="1">BECK_SA2B15</strain>
        <strain evidence="2">BECK_SA2B20</strain>
    </source>
</reference>
<accession>A0A450UHM8</accession>
<proteinExistence type="predicted"/>
<protein>
    <recommendedName>
        <fullName evidence="4">Lipoprotein-attachment site-containing protein</fullName>
    </recommendedName>
</protein>
<name>A0A450UHM8_9GAMM</name>
<gene>
    <name evidence="1" type="ORF">BECKH772A_GA0070896_100382</name>
    <name evidence="2" type="ORF">BECKH772B_GA0070898_100382</name>
    <name evidence="3" type="ORF">BECKH772C_GA0070978_100372</name>
</gene>
<organism evidence="1">
    <name type="scientific">Candidatus Kentrum eta</name>
    <dbReference type="NCBI Taxonomy" id="2126337"/>
    <lineage>
        <taxon>Bacteria</taxon>
        <taxon>Pseudomonadati</taxon>
        <taxon>Pseudomonadota</taxon>
        <taxon>Gammaproteobacteria</taxon>
        <taxon>Candidatus Kentrum</taxon>
    </lineage>
</organism>
<dbReference type="EMBL" id="CAADFI010000038">
    <property type="protein sequence ID" value="VFJ93065.1"/>
    <property type="molecule type" value="Genomic_DNA"/>
</dbReference>
<dbReference type="EMBL" id="CAADFG010000038">
    <property type="protein sequence ID" value="VFJ92033.1"/>
    <property type="molecule type" value="Genomic_DNA"/>
</dbReference>
<sequence length="62" mass="6704">MKAVREDAHRLPCLTAIFLVTGFQVGCGQSGPLYFPDEATEKVPTEKMQKDEAACKTSSCAP</sequence>
<evidence type="ECO:0000313" key="1">
    <source>
        <dbReference type="EMBL" id="VFJ92033.1"/>
    </source>
</evidence>
<evidence type="ECO:0000313" key="3">
    <source>
        <dbReference type="EMBL" id="VFJ99910.1"/>
    </source>
</evidence>
<evidence type="ECO:0008006" key="4">
    <source>
        <dbReference type="Google" id="ProtNLM"/>
    </source>
</evidence>
<evidence type="ECO:0000313" key="2">
    <source>
        <dbReference type="EMBL" id="VFJ93065.1"/>
    </source>
</evidence>